<evidence type="ECO:0000256" key="1">
    <source>
        <dbReference type="SAM" id="MobiDB-lite"/>
    </source>
</evidence>
<keyword evidence="2" id="KW-0812">Transmembrane</keyword>
<feature type="transmembrane region" description="Helical" evidence="2">
    <location>
        <begin position="275"/>
        <end position="293"/>
    </location>
</feature>
<evidence type="ECO:0000313" key="5">
    <source>
        <dbReference type="Proteomes" id="UP001596434"/>
    </source>
</evidence>
<dbReference type="AlphaFoldDB" id="A0ABD5ZVY3"/>
<dbReference type="GeneID" id="96952743"/>
<proteinExistence type="predicted"/>
<dbReference type="Pfam" id="PF14258">
    <property type="entry name" value="DUF4350"/>
    <property type="match status" value="1"/>
</dbReference>
<feature type="compositionally biased region" description="Basic and acidic residues" evidence="1">
    <location>
        <begin position="342"/>
        <end position="361"/>
    </location>
</feature>
<accession>A0ABD5ZVY3</accession>
<keyword evidence="5" id="KW-1185">Reference proteome</keyword>
<evidence type="ECO:0000313" key="4">
    <source>
        <dbReference type="EMBL" id="MFC7254429.1"/>
    </source>
</evidence>
<evidence type="ECO:0000259" key="3">
    <source>
        <dbReference type="Pfam" id="PF14258"/>
    </source>
</evidence>
<reference evidence="4 5" key="1">
    <citation type="journal article" date="2019" name="Int. J. Syst. Evol. Microbiol.">
        <title>The Global Catalogue of Microorganisms (GCM) 10K type strain sequencing project: providing services to taxonomists for standard genome sequencing and annotation.</title>
        <authorList>
            <consortium name="The Broad Institute Genomics Platform"/>
            <consortium name="The Broad Institute Genome Sequencing Center for Infectious Disease"/>
            <person name="Wu L."/>
            <person name="Ma J."/>
        </authorList>
    </citation>
    <scope>NUCLEOTIDE SEQUENCE [LARGE SCALE GENOMIC DNA]</scope>
    <source>
        <strain evidence="4 5">GX21</strain>
    </source>
</reference>
<dbReference type="InterPro" id="IPR029062">
    <property type="entry name" value="Class_I_gatase-like"/>
</dbReference>
<feature type="region of interest" description="Disordered" evidence="1">
    <location>
        <begin position="340"/>
        <end position="361"/>
    </location>
</feature>
<organism evidence="4 5">
    <name type="scientific">Haloplanus litoreus</name>
    <dbReference type="NCBI Taxonomy" id="767515"/>
    <lineage>
        <taxon>Archaea</taxon>
        <taxon>Methanobacteriati</taxon>
        <taxon>Methanobacteriota</taxon>
        <taxon>Stenosarchaea group</taxon>
        <taxon>Halobacteria</taxon>
        <taxon>Halobacteriales</taxon>
        <taxon>Haloferacaceae</taxon>
        <taxon>Haloplanus</taxon>
    </lineage>
</organism>
<dbReference type="RefSeq" id="WP_379702630.1">
    <property type="nucleotide sequence ID" value="NZ_JBHTAT010000001.1"/>
</dbReference>
<sequence length="361" mass="38620">MVLPSHFPGRLAVALAVVLVVAGLWGASTSDPAFGAYNPGWDGTSNLHEEARAAAASSVVATRTAAYDGVVPGRTVALVLSPDEAYAEADAARLRRFVRAGGTLVVAEDFGPHSNSLLRRLGAETRVDGRLVRDERHYYRSPSVPVATGVAPSRLTEDVDSLTLNHGTVLDPHGSRVVVETSPFAYLDDDGDASLDSGESMRRYPVVTAERLGEGQVVVVADPSLFINAMIERDGNRRFTRGLFAGRETVLFDHSHTSGVPPLIGAALALQRSPALQGLLGSLLLGIVLLLSARLPPIRSRRRGTPGTVLSPDRGLFRRRSARRRPARVLGRLVRRVTGVMMDEKQKRSGTTNDERGGDGG</sequence>
<evidence type="ECO:0000256" key="2">
    <source>
        <dbReference type="SAM" id="Phobius"/>
    </source>
</evidence>
<name>A0ABD5ZVY3_9EURY</name>
<dbReference type="EMBL" id="JBHTAT010000001">
    <property type="protein sequence ID" value="MFC7254429.1"/>
    <property type="molecule type" value="Genomic_DNA"/>
</dbReference>
<protein>
    <submittedName>
        <fullName evidence="4">DUF4350 domain-containing protein</fullName>
    </submittedName>
</protein>
<gene>
    <name evidence="4" type="ORF">ACFQKE_03795</name>
</gene>
<dbReference type="InterPro" id="IPR025646">
    <property type="entry name" value="DUF4350"/>
</dbReference>
<keyword evidence="2" id="KW-0472">Membrane</keyword>
<keyword evidence="2" id="KW-1133">Transmembrane helix</keyword>
<dbReference type="Gene3D" id="3.40.50.880">
    <property type="match status" value="1"/>
</dbReference>
<feature type="domain" description="DUF4350" evidence="3">
    <location>
        <begin position="36"/>
        <end position="243"/>
    </location>
</feature>
<dbReference type="Proteomes" id="UP001596434">
    <property type="component" value="Unassembled WGS sequence"/>
</dbReference>
<comment type="caution">
    <text evidence="4">The sequence shown here is derived from an EMBL/GenBank/DDBJ whole genome shotgun (WGS) entry which is preliminary data.</text>
</comment>